<gene>
    <name evidence="2" type="ORF">DW060_01045</name>
</gene>
<dbReference type="Pfam" id="PF09643">
    <property type="entry name" value="YopX"/>
    <property type="match status" value="1"/>
</dbReference>
<evidence type="ECO:0000313" key="2">
    <source>
        <dbReference type="EMBL" id="RHK53077.1"/>
    </source>
</evidence>
<reference evidence="2 3" key="1">
    <citation type="submission" date="2018-08" db="EMBL/GenBank/DDBJ databases">
        <title>A genome reference for cultivated species of the human gut microbiota.</title>
        <authorList>
            <person name="Zou Y."/>
            <person name="Xue W."/>
            <person name="Luo G."/>
        </authorList>
    </citation>
    <scope>NUCLEOTIDE SEQUENCE [LARGE SCALE GENOMIC DNA]</scope>
    <source>
        <strain evidence="2 3">AF42-9</strain>
    </source>
</reference>
<dbReference type="EMBL" id="QRNO01000002">
    <property type="protein sequence ID" value="RHK53077.1"/>
    <property type="molecule type" value="Genomic_DNA"/>
</dbReference>
<organism evidence="2 3">
    <name type="scientific">Leyella stercorea</name>
    <dbReference type="NCBI Taxonomy" id="363265"/>
    <lineage>
        <taxon>Bacteria</taxon>
        <taxon>Pseudomonadati</taxon>
        <taxon>Bacteroidota</taxon>
        <taxon>Bacteroidia</taxon>
        <taxon>Bacteroidales</taxon>
        <taxon>Prevotellaceae</taxon>
        <taxon>Leyella</taxon>
    </lineage>
</organism>
<dbReference type="AlphaFoldDB" id="A0A415GS05"/>
<name>A0A415GS05_9BACT</name>
<dbReference type="Gene3D" id="2.30.30.290">
    <property type="entry name" value="YopX-like domains"/>
    <property type="match status" value="1"/>
</dbReference>
<dbReference type="InterPro" id="IPR023385">
    <property type="entry name" value="YopX-like_C"/>
</dbReference>
<dbReference type="OrthoDB" id="1809393at2"/>
<proteinExistence type="predicted"/>
<comment type="caution">
    <text evidence="2">The sequence shown here is derived from an EMBL/GenBank/DDBJ whole genome shotgun (WGS) entry which is preliminary data.</text>
</comment>
<feature type="domain" description="YopX protein" evidence="1">
    <location>
        <begin position="53"/>
        <end position="136"/>
    </location>
</feature>
<accession>A0A415GS05</accession>
<dbReference type="Proteomes" id="UP000286598">
    <property type="component" value="Unassembled WGS sequence"/>
</dbReference>
<sequence>MQKRSIRFRGKATGKGNIPTNWVYGGGCFAVCGNTFIFADPTPKFMGNGVYEAKAIEVRFICQSTGLHDIFKSEVFEGDVVRLDGNKKYTYVIEWSEEHTAFLARCIQTKTGLANLTPFVPIEVIGNIYDNPNLLKGENK</sequence>
<dbReference type="InterPro" id="IPR019096">
    <property type="entry name" value="YopX_protein"/>
</dbReference>
<evidence type="ECO:0000313" key="3">
    <source>
        <dbReference type="Proteomes" id="UP000286598"/>
    </source>
</evidence>
<dbReference type="SUPFAM" id="SSF159006">
    <property type="entry name" value="YopX-like"/>
    <property type="match status" value="1"/>
</dbReference>
<evidence type="ECO:0000259" key="1">
    <source>
        <dbReference type="Pfam" id="PF09643"/>
    </source>
</evidence>
<keyword evidence="3" id="KW-1185">Reference proteome</keyword>
<protein>
    <recommendedName>
        <fullName evidence="1">YopX protein domain-containing protein</fullName>
    </recommendedName>
</protein>